<reference evidence="3 4" key="1">
    <citation type="journal article" date="2019" name="Emerg. Microbes Infect.">
        <title>Comprehensive subspecies identification of 175 nontuberculous mycobacteria species based on 7547 genomic profiles.</title>
        <authorList>
            <person name="Matsumoto Y."/>
            <person name="Kinjo T."/>
            <person name="Motooka D."/>
            <person name="Nabeya D."/>
            <person name="Jung N."/>
            <person name="Uechi K."/>
            <person name="Horii T."/>
            <person name="Iida T."/>
            <person name="Fujita J."/>
            <person name="Nakamura S."/>
        </authorList>
    </citation>
    <scope>NUCLEOTIDE SEQUENCE [LARGE SCALE GENOMIC DNA]</scope>
    <source>
        <strain evidence="3 4">JCM 14738</strain>
    </source>
</reference>
<keyword evidence="2" id="KW-1133">Transmembrane helix</keyword>
<feature type="transmembrane region" description="Helical" evidence="2">
    <location>
        <begin position="61"/>
        <end position="84"/>
    </location>
</feature>
<dbReference type="Proteomes" id="UP000467385">
    <property type="component" value="Chromosome"/>
</dbReference>
<dbReference type="InterPro" id="IPR038232">
    <property type="entry name" value="PknH-like_Extracell_sf"/>
</dbReference>
<name>A0A1X1SZA1_9MYCO</name>
<evidence type="ECO:0000313" key="3">
    <source>
        <dbReference type="EMBL" id="BBZ37184.1"/>
    </source>
</evidence>
<keyword evidence="2" id="KW-0472">Membrane</keyword>
<dbReference type="Pfam" id="PF14032">
    <property type="entry name" value="PknH_C"/>
    <property type="match status" value="1"/>
</dbReference>
<dbReference type="InterPro" id="IPR026954">
    <property type="entry name" value="PknH-like_Extracell"/>
</dbReference>
<dbReference type="OrthoDB" id="4749785at2"/>
<gene>
    <name evidence="3" type="ORF">MCNS_02470</name>
</gene>
<dbReference type="STRING" id="44010.AWC00_23435"/>
<dbReference type="AlphaFoldDB" id="A0A1X1SZA1"/>
<dbReference type="RefSeq" id="WP_085235179.1">
    <property type="nucleotide sequence ID" value="NZ_AP022613.1"/>
</dbReference>
<keyword evidence="4" id="KW-1185">Reference proteome</keyword>
<evidence type="ECO:0000256" key="2">
    <source>
        <dbReference type="SAM" id="Phobius"/>
    </source>
</evidence>
<sequence>MTIHPNPLSRGNADETTQVLPRRAAAPAMRPPMPPPPAMPGWPGPVYPPLRPQSRGGGARTWALIGTAAVIAAIIVCVGIGVSLTGASRPDATPARSSATPVRPAQTAPAPTVPLSDLPGLLLDAGTVNDIEGATDIRLVPDLRPGSPWGELSTDRTECVGIAHPALLDALRGTGYVGVQTQSLRDDHHIVAQGVINYPSAAAAGAFAATQAENWTKCNGKMITLTTPADGSSTFMVGTVANHDGMLTVLFTQEGGDGWGCQRALTTRNNVVIDTRSCGLARTDQATTEAARIADRVSAH</sequence>
<dbReference type="EMBL" id="AP022613">
    <property type="protein sequence ID" value="BBZ37184.1"/>
    <property type="molecule type" value="Genomic_DNA"/>
</dbReference>
<keyword evidence="2" id="KW-0812">Transmembrane</keyword>
<organism evidence="3 4">
    <name type="scientific">Mycobacterium conspicuum</name>
    <dbReference type="NCBI Taxonomy" id="44010"/>
    <lineage>
        <taxon>Bacteria</taxon>
        <taxon>Bacillati</taxon>
        <taxon>Actinomycetota</taxon>
        <taxon>Actinomycetes</taxon>
        <taxon>Mycobacteriales</taxon>
        <taxon>Mycobacteriaceae</taxon>
        <taxon>Mycobacterium</taxon>
    </lineage>
</organism>
<accession>A0A1X1SZA1</accession>
<feature type="region of interest" description="Disordered" evidence="1">
    <location>
        <begin position="87"/>
        <end position="116"/>
    </location>
</feature>
<protein>
    <submittedName>
        <fullName evidence="3">Uncharacterized protein</fullName>
    </submittedName>
</protein>
<proteinExistence type="predicted"/>
<evidence type="ECO:0000313" key="4">
    <source>
        <dbReference type="Proteomes" id="UP000467385"/>
    </source>
</evidence>
<dbReference type="Gene3D" id="3.40.1000.70">
    <property type="entry name" value="PknH-like extracellular domain"/>
    <property type="match status" value="1"/>
</dbReference>
<evidence type="ECO:0000256" key="1">
    <source>
        <dbReference type="SAM" id="MobiDB-lite"/>
    </source>
</evidence>